<organism evidence="4 5">
    <name type="scientific">Streptomyces lienomycini</name>
    <dbReference type="NCBI Taxonomy" id="284035"/>
    <lineage>
        <taxon>Bacteria</taxon>
        <taxon>Bacillati</taxon>
        <taxon>Actinomycetota</taxon>
        <taxon>Actinomycetes</taxon>
        <taxon>Kitasatosporales</taxon>
        <taxon>Streptomycetaceae</taxon>
        <taxon>Streptomyces</taxon>
    </lineage>
</organism>
<dbReference type="EMBL" id="JBHSJO010000003">
    <property type="protein sequence ID" value="MFC5020412.1"/>
    <property type="molecule type" value="Genomic_DNA"/>
</dbReference>
<protein>
    <submittedName>
        <fullName evidence="4">Phosphopantetheine-binding protein</fullName>
    </submittedName>
</protein>
<dbReference type="PROSITE" id="PS00012">
    <property type="entry name" value="PHOSPHOPANTETHEINE"/>
    <property type="match status" value="1"/>
</dbReference>
<keyword evidence="5" id="KW-1185">Reference proteome</keyword>
<gene>
    <name evidence="4" type="ORF">ACFPRC_36975</name>
</gene>
<dbReference type="InterPro" id="IPR036736">
    <property type="entry name" value="ACP-like_sf"/>
</dbReference>
<evidence type="ECO:0000313" key="4">
    <source>
        <dbReference type="EMBL" id="MFC5020412.1"/>
    </source>
</evidence>
<keyword evidence="1" id="KW-0596">Phosphopantetheine</keyword>
<evidence type="ECO:0000256" key="1">
    <source>
        <dbReference type="ARBA" id="ARBA00022450"/>
    </source>
</evidence>
<dbReference type="InterPro" id="IPR009081">
    <property type="entry name" value="PP-bd_ACP"/>
</dbReference>
<dbReference type="InterPro" id="IPR006162">
    <property type="entry name" value="Ppantetheine_attach_site"/>
</dbReference>
<keyword evidence="2" id="KW-0597">Phosphoprotein</keyword>
<dbReference type="PROSITE" id="PS50075">
    <property type="entry name" value="CARRIER"/>
    <property type="match status" value="1"/>
</dbReference>
<dbReference type="Proteomes" id="UP001595855">
    <property type="component" value="Unassembled WGS sequence"/>
</dbReference>
<reference evidence="5" key="1">
    <citation type="journal article" date="2019" name="Int. J. Syst. Evol. Microbiol.">
        <title>The Global Catalogue of Microorganisms (GCM) 10K type strain sequencing project: providing services to taxonomists for standard genome sequencing and annotation.</title>
        <authorList>
            <consortium name="The Broad Institute Genomics Platform"/>
            <consortium name="The Broad Institute Genome Sequencing Center for Infectious Disease"/>
            <person name="Wu L."/>
            <person name="Ma J."/>
        </authorList>
    </citation>
    <scope>NUCLEOTIDE SEQUENCE [LARGE SCALE GENOMIC DNA]</scope>
    <source>
        <strain evidence="5">CGMCC 4.1542</strain>
    </source>
</reference>
<dbReference type="Pfam" id="PF00550">
    <property type="entry name" value="PP-binding"/>
    <property type="match status" value="1"/>
</dbReference>
<dbReference type="Gene3D" id="1.10.1200.10">
    <property type="entry name" value="ACP-like"/>
    <property type="match status" value="1"/>
</dbReference>
<evidence type="ECO:0000256" key="2">
    <source>
        <dbReference type="ARBA" id="ARBA00022553"/>
    </source>
</evidence>
<accession>A0ABV9X6K7</accession>
<evidence type="ECO:0000259" key="3">
    <source>
        <dbReference type="PROSITE" id="PS50075"/>
    </source>
</evidence>
<comment type="caution">
    <text evidence="4">The sequence shown here is derived from an EMBL/GenBank/DDBJ whole genome shotgun (WGS) entry which is preliminary data.</text>
</comment>
<feature type="domain" description="Carrier" evidence="3">
    <location>
        <begin position="1"/>
        <end position="78"/>
    </location>
</feature>
<dbReference type="RefSeq" id="WP_328661875.1">
    <property type="nucleotide sequence ID" value="NZ_BAAATN010000022.1"/>
</dbReference>
<evidence type="ECO:0000313" key="5">
    <source>
        <dbReference type="Proteomes" id="UP001595855"/>
    </source>
</evidence>
<sequence>MWDTTFEKILRNQLPFLPAAEALDSEAELKDLGLDSMGMVALLSDLESSYGVRFTDDALDASTFATPGVLWRTLGGIREKATAA</sequence>
<dbReference type="SUPFAM" id="SSF47336">
    <property type="entry name" value="ACP-like"/>
    <property type="match status" value="1"/>
</dbReference>
<proteinExistence type="predicted"/>
<name>A0ABV9X6K7_9ACTN</name>